<comment type="caution">
    <text evidence="1">The sequence shown here is derived from an EMBL/GenBank/DDBJ whole genome shotgun (WGS) entry which is preliminary data.</text>
</comment>
<evidence type="ECO:0000313" key="2">
    <source>
        <dbReference type="Proteomes" id="UP000823405"/>
    </source>
</evidence>
<proteinExistence type="predicted"/>
<dbReference type="OrthoDB" id="2447903at2759"/>
<dbReference type="EMBL" id="JAAAIN010006105">
    <property type="protein sequence ID" value="KAG0271846.1"/>
    <property type="molecule type" value="Genomic_DNA"/>
</dbReference>
<sequence>AGTICGQAWKKSGGSRRRKIHIQKGHHVRYDAVMEFRQYLTWIQGISNVDDDDDDVPGTPQKATINKFENVREERILQQMQRLLPHEERL</sequence>
<organism evidence="1 2">
    <name type="scientific">Linnemannia gamsii</name>
    <dbReference type="NCBI Taxonomy" id="64522"/>
    <lineage>
        <taxon>Eukaryota</taxon>
        <taxon>Fungi</taxon>
        <taxon>Fungi incertae sedis</taxon>
        <taxon>Mucoromycota</taxon>
        <taxon>Mortierellomycotina</taxon>
        <taxon>Mortierellomycetes</taxon>
        <taxon>Mortierellales</taxon>
        <taxon>Mortierellaceae</taxon>
        <taxon>Linnemannia</taxon>
    </lineage>
</organism>
<feature type="non-terminal residue" evidence="1">
    <location>
        <position position="1"/>
    </location>
</feature>
<reference evidence="1" key="1">
    <citation type="journal article" date="2020" name="Fungal Divers.">
        <title>Resolving the Mortierellaceae phylogeny through synthesis of multi-gene phylogenetics and phylogenomics.</title>
        <authorList>
            <person name="Vandepol N."/>
            <person name="Liber J."/>
            <person name="Desiro A."/>
            <person name="Na H."/>
            <person name="Kennedy M."/>
            <person name="Barry K."/>
            <person name="Grigoriev I.V."/>
            <person name="Miller A.N."/>
            <person name="O'Donnell K."/>
            <person name="Stajich J.E."/>
            <person name="Bonito G."/>
        </authorList>
    </citation>
    <scope>NUCLEOTIDE SEQUENCE</scope>
    <source>
        <strain evidence="1">NVP60</strain>
    </source>
</reference>
<feature type="non-terminal residue" evidence="1">
    <location>
        <position position="90"/>
    </location>
</feature>
<dbReference type="AlphaFoldDB" id="A0A9P6QM60"/>
<name>A0A9P6QM60_9FUNG</name>
<protein>
    <submittedName>
        <fullName evidence="1">Uncharacterized protein</fullName>
    </submittedName>
</protein>
<evidence type="ECO:0000313" key="1">
    <source>
        <dbReference type="EMBL" id="KAG0271846.1"/>
    </source>
</evidence>
<keyword evidence="2" id="KW-1185">Reference proteome</keyword>
<gene>
    <name evidence="1" type="ORF">BGZ97_011154</name>
</gene>
<dbReference type="Proteomes" id="UP000823405">
    <property type="component" value="Unassembled WGS sequence"/>
</dbReference>
<accession>A0A9P6QM60</accession>